<organism evidence="1 2">
    <name type="scientific">Panagrellus redivivus</name>
    <name type="common">Microworm</name>
    <dbReference type="NCBI Taxonomy" id="6233"/>
    <lineage>
        <taxon>Eukaryota</taxon>
        <taxon>Metazoa</taxon>
        <taxon>Ecdysozoa</taxon>
        <taxon>Nematoda</taxon>
        <taxon>Chromadorea</taxon>
        <taxon>Rhabditida</taxon>
        <taxon>Tylenchina</taxon>
        <taxon>Panagrolaimomorpha</taxon>
        <taxon>Panagrolaimoidea</taxon>
        <taxon>Panagrolaimidae</taxon>
        <taxon>Panagrellus</taxon>
    </lineage>
</organism>
<keyword evidence="1" id="KW-1185">Reference proteome</keyword>
<reference evidence="1" key="1">
    <citation type="journal article" date="2013" name="Genetics">
        <title>The draft genome and transcriptome of Panagrellus redivivus are shaped by the harsh demands of a free-living lifestyle.</title>
        <authorList>
            <person name="Srinivasan J."/>
            <person name="Dillman A.R."/>
            <person name="Macchietto M.G."/>
            <person name="Heikkinen L."/>
            <person name="Lakso M."/>
            <person name="Fracchia K.M."/>
            <person name="Antoshechkin I."/>
            <person name="Mortazavi A."/>
            <person name="Wong G."/>
            <person name="Sternberg P.W."/>
        </authorList>
    </citation>
    <scope>NUCLEOTIDE SEQUENCE [LARGE SCALE GENOMIC DNA]</scope>
    <source>
        <strain evidence="1">MT8872</strain>
    </source>
</reference>
<evidence type="ECO:0000313" key="1">
    <source>
        <dbReference type="Proteomes" id="UP000492821"/>
    </source>
</evidence>
<accession>A0A7E4V4N8</accession>
<name>A0A7E4V4N8_PANRE</name>
<dbReference type="Proteomes" id="UP000492821">
    <property type="component" value="Unassembled WGS sequence"/>
</dbReference>
<dbReference type="WBParaSite" id="Pan_g16517.t1">
    <property type="protein sequence ID" value="Pan_g16517.t1"/>
    <property type="gene ID" value="Pan_g16517"/>
</dbReference>
<dbReference type="AlphaFoldDB" id="A0A7E4V4N8"/>
<sequence length="77" mass="8740">MYDNNDTGRNKPMLLAFVSNGARAVSAVADAIKDLESFVYINFFRAIDQCKQKRYEIFEGIVIQQAISVMEMCSSYC</sequence>
<protein>
    <submittedName>
        <fullName evidence="2">ANK_REP_REGION domain-containing protein</fullName>
    </submittedName>
</protein>
<proteinExistence type="predicted"/>
<reference evidence="2" key="2">
    <citation type="submission" date="2020-10" db="UniProtKB">
        <authorList>
            <consortium name="WormBaseParasite"/>
        </authorList>
    </citation>
    <scope>IDENTIFICATION</scope>
</reference>
<evidence type="ECO:0000313" key="2">
    <source>
        <dbReference type="WBParaSite" id="Pan_g16517.t1"/>
    </source>
</evidence>